<dbReference type="Proteomes" id="UP001464378">
    <property type="component" value="Unassembled WGS sequence"/>
</dbReference>
<dbReference type="PANTHER" id="PTHR37829">
    <property type="entry name" value="PHAGE-LIKE ELEMENT PBSX PROTEIN XKDT"/>
    <property type="match status" value="1"/>
</dbReference>
<evidence type="ECO:0000313" key="5">
    <source>
        <dbReference type="EMBL" id="MEQ2444992.1"/>
    </source>
</evidence>
<feature type="domain" description="Baseplate J-like C-terminal" evidence="4">
    <location>
        <begin position="267"/>
        <end position="364"/>
    </location>
</feature>
<name>A0ABV1EE71_9FIRM</name>
<dbReference type="PANTHER" id="PTHR37829:SF3">
    <property type="entry name" value="PROTEIN JAYE-RELATED"/>
    <property type="match status" value="1"/>
</dbReference>
<dbReference type="Pfam" id="PF26078">
    <property type="entry name" value="Baseplate_J_M"/>
    <property type="match status" value="1"/>
</dbReference>
<dbReference type="InterPro" id="IPR052399">
    <property type="entry name" value="Phage_Baseplate_Assmbl_Protein"/>
</dbReference>
<feature type="domain" description="Baseplate J-like central" evidence="3">
    <location>
        <begin position="189"/>
        <end position="260"/>
    </location>
</feature>
<accession>A0ABV1EE71</accession>
<dbReference type="InterPro" id="IPR058530">
    <property type="entry name" value="Baseplate_J-like_C"/>
</dbReference>
<keyword evidence="6" id="KW-1185">Reference proteome</keyword>
<gene>
    <name evidence="5" type="ORF">WMO64_16185</name>
</gene>
<organism evidence="5 6">
    <name type="scientific">Pseudoflavonifractor intestinihominis</name>
    <dbReference type="NCBI Taxonomy" id="3133171"/>
    <lineage>
        <taxon>Bacteria</taxon>
        <taxon>Bacillati</taxon>
        <taxon>Bacillota</taxon>
        <taxon>Clostridia</taxon>
        <taxon>Eubacteriales</taxon>
        <taxon>Oscillospiraceae</taxon>
        <taxon>Pseudoflavonifractor</taxon>
    </lineage>
</organism>
<sequence length="365" mass="37801">MFEDRTQENIKAEALALLSPEAGVSALAGSYADATLGAVAGQLSELYQVLPAVVSMLFVDESSGPYIDLVGSTYFNITRRPGTKARCDLTLNGDAGTTLPAGTVFLTRSGLEFLLLEAVTIPQGGTAEGTLEAAETGAAYNVGAGEITRMYINAVGLVSYTNGEAQGGTDTESDAALLARIRERREKPANGANGWQYRQWALSVAGVGDAKVVELAQGPGTVGVTVVDSNMAPASPEIVEACQALLDAQRPVGATVTAAAPGEVELNVSATVVITAATTAEAVKEAFAARLKEYLAGVIRAKYGAIYYSPEEDTAYTVIYNRILALLLTIDGVENAASLTVNGGTNDVTIQADQVPVAGTVEVTE</sequence>
<dbReference type="InterPro" id="IPR006949">
    <property type="entry name" value="Barrel_Baseplate_J-like"/>
</dbReference>
<evidence type="ECO:0000259" key="2">
    <source>
        <dbReference type="Pfam" id="PF04865"/>
    </source>
</evidence>
<evidence type="ECO:0000313" key="6">
    <source>
        <dbReference type="Proteomes" id="UP001464378"/>
    </source>
</evidence>
<dbReference type="EMBL" id="JBBMFK010000040">
    <property type="protein sequence ID" value="MEQ2444992.1"/>
    <property type="molecule type" value="Genomic_DNA"/>
</dbReference>
<evidence type="ECO:0000256" key="1">
    <source>
        <dbReference type="ARBA" id="ARBA00038087"/>
    </source>
</evidence>
<comment type="similarity">
    <text evidence="1">Belongs to the Mu gp47/PBSX XkdT family.</text>
</comment>
<dbReference type="RefSeq" id="WP_349232648.1">
    <property type="nucleotide sequence ID" value="NZ_JBBMFK010000040.1"/>
</dbReference>
<dbReference type="Pfam" id="PF04865">
    <property type="entry name" value="Baseplate_J"/>
    <property type="match status" value="1"/>
</dbReference>
<dbReference type="Pfam" id="PF26079">
    <property type="entry name" value="Baseplate_J_C"/>
    <property type="match status" value="1"/>
</dbReference>
<comment type="caution">
    <text evidence="5">The sequence shown here is derived from an EMBL/GenBank/DDBJ whole genome shotgun (WGS) entry which is preliminary data.</text>
</comment>
<protein>
    <submittedName>
        <fullName evidence="5">Baseplate J/gp47 family protein</fullName>
    </submittedName>
</protein>
<dbReference type="InterPro" id="IPR058531">
    <property type="entry name" value="Baseplate_J_M"/>
</dbReference>
<evidence type="ECO:0000259" key="4">
    <source>
        <dbReference type="Pfam" id="PF26079"/>
    </source>
</evidence>
<reference evidence="5 6" key="1">
    <citation type="submission" date="2024-03" db="EMBL/GenBank/DDBJ databases">
        <title>Human intestinal bacterial collection.</title>
        <authorList>
            <person name="Pauvert C."/>
            <person name="Hitch T.C.A."/>
            <person name="Clavel T."/>
        </authorList>
    </citation>
    <scope>NUCLEOTIDE SEQUENCE [LARGE SCALE GENOMIC DNA]</scope>
    <source>
        <strain evidence="5 6">CLA-AP-H29</strain>
    </source>
</reference>
<proteinExistence type="inferred from homology"/>
<evidence type="ECO:0000259" key="3">
    <source>
        <dbReference type="Pfam" id="PF26078"/>
    </source>
</evidence>
<feature type="domain" description="Baseplate protein J-like barrel" evidence="2">
    <location>
        <begin position="89"/>
        <end position="168"/>
    </location>
</feature>